<sequence>MRWQRLCGVLTAAAIATSALVALPLALGSAPEAAVAADARQFDPGNIMSDEIFYAPGTMSVAQVQAFLVAKVPSCRAGYVCLKDFRQNTTSQPARSEGCAAITGRTSETAASIIVRVSTACGISPKVLLVLLEKEQGLVSDTWPTARQYRSATGYGCPDTADCDTTYYGFFNQVYHASWQFKKYRARPDGRGYVAGQWNTIAWNPNAACGSSRVFIQNQATAGLYLYTPYRPNAAALANLYGTGDGCSAYGNRNFWRMYTDWFGSTKGAPSTLVRAETGTEVFLLSAGVKHHVLGADYAEFLAVLGPRQLVSQAFLDSMPTGRVASLFVKNARTGEIALIQDGATHRFSSCALVAMWGDGCGDGYLTITDDIFTRFRVGGPMTKFAKDASGATRMIEGATAFTLVGSASTAFNGGAKPYEARMQPAVLARYANGRTLAAPNSFVKSATSSEVLYVDGRSRTYHLPDWTFAAEYGIARTYTTVSDDVLSGYSRAGEVGLLASCGTTVYSAASGRLMRIASGDTGGLPVMQLENETCALLPKSAAVVTGQLFLQAKGAPEVYVMHEGTLRHITSPAQLTAQNNGTSPAIIGVSSSTLQRYPKGAAAMPIGRFVTFPDAPEVFLVNGWELVHLPRWSLATEYRQPRTLSPVAADAREGYTRAVAPLGTYAKCGPSNVYAVTGGSMRVVSQVALAGNAFTRLHPSICATIPTAGSPIMTPLFLSSGGSYRVAVAGGFAPIGAAAMREANAGAAPAPLPVAADTLAVLPPRGAAPAPGTLIRASNSNAVVFVDGSAKHALPNWGVAADLGVAGRYSIVHPAEPALLGSESPALGVFVQCADRSYVASAGVLRPVAPALIAGFPLTALRPESCAALSISGSEIVRDLYLKDASTGAVYRPAAGKLVAVGTSAPPAGASVLVLDSRTIAGLPRG</sequence>
<protein>
    <submittedName>
        <fullName evidence="2">Uncharacterized protein</fullName>
    </submittedName>
</protein>
<dbReference type="RefSeq" id="WP_179550624.1">
    <property type="nucleotide sequence ID" value="NZ_JACCFI010000001.1"/>
</dbReference>
<evidence type="ECO:0000256" key="1">
    <source>
        <dbReference type="SAM" id="SignalP"/>
    </source>
</evidence>
<evidence type="ECO:0000313" key="3">
    <source>
        <dbReference type="Proteomes" id="UP000549066"/>
    </source>
</evidence>
<feature type="chain" id="PRO_5038371921" evidence="1">
    <location>
        <begin position="22"/>
        <end position="927"/>
    </location>
</feature>
<organism evidence="2 3">
    <name type="scientific">Agromyces hippuratus</name>
    <dbReference type="NCBI Taxonomy" id="286438"/>
    <lineage>
        <taxon>Bacteria</taxon>
        <taxon>Bacillati</taxon>
        <taxon>Actinomycetota</taxon>
        <taxon>Actinomycetes</taxon>
        <taxon>Micrococcales</taxon>
        <taxon>Microbacteriaceae</taxon>
        <taxon>Agromyces</taxon>
    </lineage>
</organism>
<keyword evidence="1" id="KW-0732">Signal</keyword>
<gene>
    <name evidence="2" type="ORF">BJY17_001262</name>
</gene>
<dbReference type="AlphaFoldDB" id="A0A852X396"/>
<evidence type="ECO:0000313" key="2">
    <source>
        <dbReference type="EMBL" id="NYG20515.1"/>
    </source>
</evidence>
<accession>A0A852X396</accession>
<feature type="signal peptide" evidence="1">
    <location>
        <begin position="1"/>
        <end position="21"/>
    </location>
</feature>
<name>A0A852X396_9MICO</name>
<dbReference type="EMBL" id="JACCFI010000001">
    <property type="protein sequence ID" value="NYG20515.1"/>
    <property type="molecule type" value="Genomic_DNA"/>
</dbReference>
<comment type="caution">
    <text evidence="2">The sequence shown here is derived from an EMBL/GenBank/DDBJ whole genome shotgun (WGS) entry which is preliminary data.</text>
</comment>
<reference evidence="2 3" key="1">
    <citation type="submission" date="2020-07" db="EMBL/GenBank/DDBJ databases">
        <title>Sequencing the genomes of 1000 actinobacteria strains.</title>
        <authorList>
            <person name="Klenk H.-P."/>
        </authorList>
    </citation>
    <scope>NUCLEOTIDE SEQUENCE [LARGE SCALE GENOMIC DNA]</scope>
    <source>
        <strain evidence="2 3">DSM 8598</strain>
    </source>
</reference>
<keyword evidence="3" id="KW-1185">Reference proteome</keyword>
<proteinExistence type="predicted"/>
<dbReference type="Proteomes" id="UP000549066">
    <property type="component" value="Unassembled WGS sequence"/>
</dbReference>